<dbReference type="InterPro" id="IPR006747">
    <property type="entry name" value="DUF599"/>
</dbReference>
<feature type="transmembrane region" description="Helical" evidence="1">
    <location>
        <begin position="78"/>
        <end position="97"/>
    </location>
</feature>
<sequence length="143" mass="15623">MGFEQQYLDMTLVPAGLFLLSVYHAWLFYRIIKHPTTTVIGINALNREIWVDTMMADGIKNGVLAVQTLRNNIMASTLLGSTAITLSSLIGVLVSSTSGSGAAEALIYGDHSRIGSSIKYCAILICFLLAFICNVQSVRYYSH</sequence>
<keyword evidence="1" id="KW-1133">Transmembrane helix</keyword>
<gene>
    <name evidence="2" type="ORF">KI387_010183</name>
</gene>
<dbReference type="PANTHER" id="PTHR31168">
    <property type="entry name" value="OS02G0292800 PROTEIN"/>
    <property type="match status" value="1"/>
</dbReference>
<feature type="transmembrane region" description="Helical" evidence="1">
    <location>
        <begin position="12"/>
        <end position="29"/>
    </location>
</feature>
<protein>
    <submittedName>
        <fullName evidence="2">Uncharacterized protein</fullName>
    </submittedName>
</protein>
<dbReference type="OMA" id="YCAILIC"/>
<dbReference type="Proteomes" id="UP000824469">
    <property type="component" value="Unassembled WGS sequence"/>
</dbReference>
<dbReference type="PANTHER" id="PTHR31168:SF1">
    <property type="entry name" value="DUF599 FAMILY PROTEIN"/>
    <property type="match status" value="1"/>
</dbReference>
<comment type="caution">
    <text evidence="2">The sequence shown here is derived from an EMBL/GenBank/DDBJ whole genome shotgun (WGS) entry which is preliminary data.</text>
</comment>
<reference evidence="2 3" key="1">
    <citation type="journal article" date="2021" name="Nat. Plants">
        <title>The Taxus genome provides insights into paclitaxel biosynthesis.</title>
        <authorList>
            <person name="Xiong X."/>
            <person name="Gou J."/>
            <person name="Liao Q."/>
            <person name="Li Y."/>
            <person name="Zhou Q."/>
            <person name="Bi G."/>
            <person name="Li C."/>
            <person name="Du R."/>
            <person name="Wang X."/>
            <person name="Sun T."/>
            <person name="Guo L."/>
            <person name="Liang H."/>
            <person name="Lu P."/>
            <person name="Wu Y."/>
            <person name="Zhang Z."/>
            <person name="Ro D.K."/>
            <person name="Shang Y."/>
            <person name="Huang S."/>
            <person name="Yan J."/>
        </authorList>
    </citation>
    <scope>NUCLEOTIDE SEQUENCE [LARGE SCALE GENOMIC DNA]</scope>
    <source>
        <strain evidence="2">Ta-2019</strain>
    </source>
</reference>
<accession>A0AA38KIE1</accession>
<evidence type="ECO:0000313" key="3">
    <source>
        <dbReference type="Proteomes" id="UP000824469"/>
    </source>
</evidence>
<dbReference type="EMBL" id="JAHRHJ020000008">
    <property type="protein sequence ID" value="KAH9305779.1"/>
    <property type="molecule type" value="Genomic_DNA"/>
</dbReference>
<evidence type="ECO:0000313" key="2">
    <source>
        <dbReference type="EMBL" id="KAH9305779.1"/>
    </source>
</evidence>
<dbReference type="AlphaFoldDB" id="A0AA38KIE1"/>
<organism evidence="2 3">
    <name type="scientific">Taxus chinensis</name>
    <name type="common">Chinese yew</name>
    <name type="synonym">Taxus wallichiana var. chinensis</name>
    <dbReference type="NCBI Taxonomy" id="29808"/>
    <lineage>
        <taxon>Eukaryota</taxon>
        <taxon>Viridiplantae</taxon>
        <taxon>Streptophyta</taxon>
        <taxon>Embryophyta</taxon>
        <taxon>Tracheophyta</taxon>
        <taxon>Spermatophyta</taxon>
        <taxon>Pinopsida</taxon>
        <taxon>Pinidae</taxon>
        <taxon>Conifers II</taxon>
        <taxon>Cupressales</taxon>
        <taxon>Taxaceae</taxon>
        <taxon>Taxus</taxon>
    </lineage>
</organism>
<keyword evidence="1" id="KW-0812">Transmembrane</keyword>
<feature type="non-terminal residue" evidence="2">
    <location>
        <position position="1"/>
    </location>
</feature>
<feature type="transmembrane region" description="Helical" evidence="1">
    <location>
        <begin position="117"/>
        <end position="135"/>
    </location>
</feature>
<dbReference type="Pfam" id="PF04654">
    <property type="entry name" value="DUF599"/>
    <property type="match status" value="1"/>
</dbReference>
<keyword evidence="3" id="KW-1185">Reference proteome</keyword>
<proteinExistence type="predicted"/>
<name>A0AA38KIE1_TAXCH</name>
<evidence type="ECO:0000256" key="1">
    <source>
        <dbReference type="SAM" id="Phobius"/>
    </source>
</evidence>
<keyword evidence="1" id="KW-0472">Membrane</keyword>